<proteinExistence type="predicted"/>
<feature type="region of interest" description="Disordered" evidence="1">
    <location>
        <begin position="208"/>
        <end position="345"/>
    </location>
</feature>
<name>A0A9D4ZAW1_ADICA</name>
<evidence type="ECO:0000313" key="4">
    <source>
        <dbReference type="Proteomes" id="UP000886520"/>
    </source>
</evidence>
<reference evidence="3" key="1">
    <citation type="submission" date="2021-01" db="EMBL/GenBank/DDBJ databases">
        <title>Adiantum capillus-veneris genome.</title>
        <authorList>
            <person name="Fang Y."/>
            <person name="Liao Q."/>
        </authorList>
    </citation>
    <scope>NUCLEOTIDE SEQUENCE</scope>
    <source>
        <strain evidence="3">H3</strain>
        <tissue evidence="3">Leaf</tissue>
    </source>
</reference>
<evidence type="ECO:0000313" key="3">
    <source>
        <dbReference type="EMBL" id="KAI5065981.1"/>
    </source>
</evidence>
<feature type="chain" id="PRO_5039007180" evidence="2">
    <location>
        <begin position="30"/>
        <end position="345"/>
    </location>
</feature>
<keyword evidence="4" id="KW-1185">Reference proteome</keyword>
<dbReference type="Proteomes" id="UP000886520">
    <property type="component" value="Chromosome 18"/>
</dbReference>
<dbReference type="PANTHER" id="PTHR33649">
    <property type="entry name" value="PAR1 PROTEIN"/>
    <property type="match status" value="1"/>
</dbReference>
<feature type="signal peptide" evidence="2">
    <location>
        <begin position="1"/>
        <end position="29"/>
    </location>
</feature>
<dbReference type="OrthoDB" id="1975570at2759"/>
<feature type="compositionally biased region" description="Basic residues" evidence="1">
    <location>
        <begin position="336"/>
        <end position="345"/>
    </location>
</feature>
<feature type="compositionally biased region" description="Pro residues" evidence="1">
    <location>
        <begin position="293"/>
        <end position="328"/>
    </location>
</feature>
<dbReference type="InterPro" id="IPR009489">
    <property type="entry name" value="PAR1"/>
</dbReference>
<dbReference type="AlphaFoldDB" id="A0A9D4ZAW1"/>
<accession>A0A9D4ZAW1</accession>
<comment type="caution">
    <text evidence="3">The sequence shown here is derived from an EMBL/GenBank/DDBJ whole genome shotgun (WGS) entry which is preliminary data.</text>
</comment>
<dbReference type="PRINTS" id="PR01217">
    <property type="entry name" value="PRICHEXTENSN"/>
</dbReference>
<evidence type="ECO:0000256" key="1">
    <source>
        <dbReference type="SAM" id="MobiDB-lite"/>
    </source>
</evidence>
<dbReference type="EMBL" id="JABFUD020000018">
    <property type="protein sequence ID" value="KAI5065981.1"/>
    <property type="molecule type" value="Genomic_DNA"/>
</dbReference>
<sequence length="345" mass="36689">MAPHKQAINFFMLGLALLCISSTLILSEALDCEDLPVAKCAFAVSSTGARCMLEKTVRRDGMSEYKCETSSIVAERPTELIESDSCINSCGLQRVSVGFSTDTLLENEFVRKLCLSGCRSNCPNINDLYTKLAAGEGIHLHSMCNAVKERTRRHIIRAQASAQLVAAKAHRYSRATSSNYKAKPFASSNLAAAPSPWPSQTCTVTCTPAPAPTPEKGPSNLPYYTTSNGWGKAPTESPTAPPPGYAENTAPSPTVNYEVPSPAYTQERPVPAPTPAQGTILAPSPAPTVLSVPPLPPPPSPPPPPPPPSPPPPSPPPPPPPALPPPSVPDIFHGLFPRRRRYPPV</sequence>
<protein>
    <submittedName>
        <fullName evidence="3">Uncharacterized protein</fullName>
    </submittedName>
</protein>
<evidence type="ECO:0000256" key="2">
    <source>
        <dbReference type="SAM" id="SignalP"/>
    </source>
</evidence>
<dbReference type="PANTHER" id="PTHR33649:SF2">
    <property type="entry name" value="PAR1 PROTEIN"/>
    <property type="match status" value="1"/>
</dbReference>
<keyword evidence="2" id="KW-0732">Signal</keyword>
<organism evidence="3 4">
    <name type="scientific">Adiantum capillus-veneris</name>
    <name type="common">Maidenhair fern</name>
    <dbReference type="NCBI Taxonomy" id="13818"/>
    <lineage>
        <taxon>Eukaryota</taxon>
        <taxon>Viridiplantae</taxon>
        <taxon>Streptophyta</taxon>
        <taxon>Embryophyta</taxon>
        <taxon>Tracheophyta</taxon>
        <taxon>Polypodiopsida</taxon>
        <taxon>Polypodiidae</taxon>
        <taxon>Polypodiales</taxon>
        <taxon>Pteridineae</taxon>
        <taxon>Pteridaceae</taxon>
        <taxon>Vittarioideae</taxon>
        <taxon>Adiantum</taxon>
    </lineage>
</organism>
<dbReference type="Pfam" id="PF06521">
    <property type="entry name" value="PAR1"/>
    <property type="match status" value="1"/>
</dbReference>
<gene>
    <name evidence="3" type="ORF">GOP47_0018605</name>
</gene>